<evidence type="ECO:0000313" key="4">
    <source>
        <dbReference type="Proteomes" id="UP001151760"/>
    </source>
</evidence>
<reference evidence="3" key="1">
    <citation type="journal article" date="2022" name="Int. J. Mol. Sci.">
        <title>Draft Genome of Tanacetum Coccineum: Genomic Comparison of Closely Related Tanacetum-Family Plants.</title>
        <authorList>
            <person name="Yamashiro T."/>
            <person name="Shiraishi A."/>
            <person name="Nakayama K."/>
            <person name="Satake H."/>
        </authorList>
    </citation>
    <scope>NUCLEOTIDE SEQUENCE</scope>
</reference>
<dbReference type="Proteomes" id="UP001151760">
    <property type="component" value="Unassembled WGS sequence"/>
</dbReference>
<reference evidence="3" key="2">
    <citation type="submission" date="2022-01" db="EMBL/GenBank/DDBJ databases">
        <authorList>
            <person name="Yamashiro T."/>
            <person name="Shiraishi A."/>
            <person name="Satake H."/>
            <person name="Nakayama K."/>
        </authorList>
    </citation>
    <scope>NUCLEOTIDE SEQUENCE</scope>
</reference>
<dbReference type="EMBL" id="BQNB010013767">
    <property type="protein sequence ID" value="GJT20025.1"/>
    <property type="molecule type" value="Genomic_DNA"/>
</dbReference>
<keyword evidence="2" id="KW-0732">Signal</keyword>
<comment type="caution">
    <text evidence="3">The sequence shown here is derived from an EMBL/GenBank/DDBJ whole genome shotgun (WGS) entry which is preliminary data.</text>
</comment>
<name>A0ABQ5BYP1_9ASTR</name>
<evidence type="ECO:0000313" key="3">
    <source>
        <dbReference type="EMBL" id="GJT20025.1"/>
    </source>
</evidence>
<feature type="coiled-coil region" evidence="1">
    <location>
        <begin position="512"/>
        <end position="579"/>
    </location>
</feature>
<protein>
    <recommendedName>
        <fullName evidence="5">Transposase (Putative), gypsy type</fullName>
    </recommendedName>
</protein>
<evidence type="ECO:0000256" key="1">
    <source>
        <dbReference type="SAM" id="Coils"/>
    </source>
</evidence>
<proteinExistence type="predicted"/>
<accession>A0ABQ5BYP1</accession>
<evidence type="ECO:0000256" key="2">
    <source>
        <dbReference type="SAM" id="SignalP"/>
    </source>
</evidence>
<keyword evidence="4" id="KW-1185">Reference proteome</keyword>
<feature type="chain" id="PRO_5046069462" description="Transposase (Putative), gypsy type" evidence="2">
    <location>
        <begin position="23"/>
        <end position="857"/>
    </location>
</feature>
<evidence type="ECO:0008006" key="5">
    <source>
        <dbReference type="Google" id="ProtNLM"/>
    </source>
</evidence>
<keyword evidence="1" id="KW-0175">Coiled coil</keyword>
<sequence>MCDSVLIGLRLLVGLDLQALLGLDLVLNKVVEMISCTSESKPLALPWGRTPRLDSGVRVRKHVVRSIGRSGTIVGQGSAVIVTADADFLSRMSADPERPAVFLLCEEKAQSISAIDVAWSQSSSIKALDSSVERFWGCPCGGKVLWGWQDQSLRLSIIAAAKVSHFEILCRAHGFVPTVGNFRKFYINSKNKGWMSFSKRSDTAQKFPESFLCLVGISRYYELDDNVYPVFLADDDEAEMDLFAFINYADPTKVRIGEKQIKEGQVPLLESTRGRVVPLAGDDGVNIVVDEEIETAIAEKPKKLREDHDTSADVGANTGGKSLAAIHELFEQSTLNVEVGVTATATVPFVTSFITLLPERGGGGHTDSVSRPNLWTQHPAERFVISSDSSYHSSTNVADDEVTSIIKSPVPPPPIMTASIATTAIAGATSALVHESGIRPVQRNIFRDSASPSTVEADVAGPSQPAGVEGMDYEQLFSGFNVGVARQACFSAEVRLRSEHNYRERKKFERKCNRQADLLKEKDTEIANLKAQLSLKEAEAAEVIRLCSQVAEAARINELNSLKEQTTDLEGQVAALESATVIKDTELASSNAQITKLTQDLSNFQLSCDELSIKVASLESKKDKLTDQVSLLETTCSELRDQVLGYGSSRNRLKRSRMNKSRSLVIRWQGWMSSLSLDEEFYPCFLTTIAGRRWILGRGLRLVVMKCLQSPKYRVALGGAIGRAIDKGMQDGLATGIDHGKAGRGLVDVAAYNPFAEANYVSAVKALRVVDFPLLAQLESQKDASIVDIIEIDNHALANRAFIPGRNPELDQYWSESQFMAHGPRGSLQYAKGPENWAKEFANKRLHHGPVDDRWVD</sequence>
<organism evidence="3 4">
    <name type="scientific">Tanacetum coccineum</name>
    <dbReference type="NCBI Taxonomy" id="301880"/>
    <lineage>
        <taxon>Eukaryota</taxon>
        <taxon>Viridiplantae</taxon>
        <taxon>Streptophyta</taxon>
        <taxon>Embryophyta</taxon>
        <taxon>Tracheophyta</taxon>
        <taxon>Spermatophyta</taxon>
        <taxon>Magnoliopsida</taxon>
        <taxon>eudicotyledons</taxon>
        <taxon>Gunneridae</taxon>
        <taxon>Pentapetalae</taxon>
        <taxon>asterids</taxon>
        <taxon>campanulids</taxon>
        <taxon>Asterales</taxon>
        <taxon>Asteraceae</taxon>
        <taxon>Asteroideae</taxon>
        <taxon>Anthemideae</taxon>
        <taxon>Anthemidinae</taxon>
        <taxon>Tanacetum</taxon>
    </lineage>
</organism>
<feature type="signal peptide" evidence="2">
    <location>
        <begin position="1"/>
        <end position="22"/>
    </location>
</feature>
<feature type="coiled-coil region" evidence="1">
    <location>
        <begin position="608"/>
        <end position="642"/>
    </location>
</feature>
<gene>
    <name evidence="3" type="ORF">Tco_0878731</name>
</gene>